<dbReference type="WBParaSite" id="nRc.2.0.1.t40993-RA">
    <property type="protein sequence ID" value="nRc.2.0.1.t40993-RA"/>
    <property type="gene ID" value="nRc.2.0.1.g40993"/>
</dbReference>
<dbReference type="AlphaFoldDB" id="A0A915KTR9"/>
<organism evidence="1 2">
    <name type="scientific">Romanomermis culicivorax</name>
    <name type="common">Nematode worm</name>
    <dbReference type="NCBI Taxonomy" id="13658"/>
    <lineage>
        <taxon>Eukaryota</taxon>
        <taxon>Metazoa</taxon>
        <taxon>Ecdysozoa</taxon>
        <taxon>Nematoda</taxon>
        <taxon>Enoplea</taxon>
        <taxon>Dorylaimia</taxon>
        <taxon>Mermithida</taxon>
        <taxon>Mermithoidea</taxon>
        <taxon>Mermithidae</taxon>
        <taxon>Romanomermis</taxon>
    </lineage>
</organism>
<dbReference type="Proteomes" id="UP000887565">
    <property type="component" value="Unplaced"/>
</dbReference>
<name>A0A915KTR9_ROMCU</name>
<evidence type="ECO:0000313" key="1">
    <source>
        <dbReference type="Proteomes" id="UP000887565"/>
    </source>
</evidence>
<accession>A0A915KTR9</accession>
<sequence>MISSPYKQKRAQFNPLMPIQKGNAQQSSLMQFDKIWRLQTEMARLMAHIAKLMALQQSLAPGNPMPSAQLWVQVQNVGNHLRGAHLQMCSFHGCCTHSDASCWAHPPNSTAPSKAATAKAGCCYFCGICLSGLGTGDFTCPTTATAEIWDASYFTSVPEAENNWRRQHCGDVLTERSSGCPGHCGGISGASCPFCWARTLTPGIQMDSALEVVGQLELMNQIDSSSITDTMPAIWSTDLAKKYPHLLWVLLNELFEVKALTAADIVLMALSVLGPEVARQALELISNGTIQATPVHKLLLEGEPSSPAVDAVCCAVEQASWIPQPVPSIATLLPMMRTSLESACFKLRSAVKQ</sequence>
<keyword evidence="1" id="KW-1185">Reference proteome</keyword>
<reference evidence="2" key="1">
    <citation type="submission" date="2022-11" db="UniProtKB">
        <authorList>
            <consortium name="WormBaseParasite"/>
        </authorList>
    </citation>
    <scope>IDENTIFICATION</scope>
</reference>
<proteinExistence type="predicted"/>
<protein>
    <submittedName>
        <fullName evidence="2">Uncharacterized protein</fullName>
    </submittedName>
</protein>
<evidence type="ECO:0000313" key="2">
    <source>
        <dbReference type="WBParaSite" id="nRc.2.0.1.t40993-RA"/>
    </source>
</evidence>